<dbReference type="eggNOG" id="COG0859">
    <property type="taxonomic scope" value="Bacteria"/>
</dbReference>
<feature type="region of interest" description="Disordered" evidence="3">
    <location>
        <begin position="23"/>
        <end position="44"/>
    </location>
</feature>
<dbReference type="InterPro" id="IPR002201">
    <property type="entry name" value="Glyco_trans_9"/>
</dbReference>
<feature type="compositionally biased region" description="Basic and acidic residues" evidence="3">
    <location>
        <begin position="24"/>
        <end position="44"/>
    </location>
</feature>
<dbReference type="SUPFAM" id="SSF53756">
    <property type="entry name" value="UDP-Glycosyltransferase/glycogen phosphorylase"/>
    <property type="match status" value="1"/>
</dbReference>
<keyword evidence="1" id="KW-0328">Glycosyltransferase</keyword>
<keyword evidence="5" id="KW-1185">Reference proteome</keyword>
<evidence type="ECO:0000313" key="4">
    <source>
        <dbReference type="EMBL" id="BAD58108.1"/>
    </source>
</evidence>
<dbReference type="HOGENOM" id="CLU_038371_0_1_11"/>
<name>Q5YUN3_NOCFA</name>
<dbReference type="EMBL" id="AP006618">
    <property type="protein sequence ID" value="BAD58108.1"/>
    <property type="molecule type" value="Genomic_DNA"/>
</dbReference>
<reference evidence="4 5" key="1">
    <citation type="journal article" date="2004" name="Proc. Natl. Acad. Sci. U.S.A.">
        <title>The complete genomic sequence of Nocardia farcinica IFM 10152.</title>
        <authorList>
            <person name="Ishikawa J."/>
            <person name="Yamashita A."/>
            <person name="Mikami Y."/>
            <person name="Hoshino Y."/>
            <person name="Kurita H."/>
            <person name="Hotta K."/>
            <person name="Shiba T."/>
            <person name="Hattori M."/>
        </authorList>
    </citation>
    <scope>NUCLEOTIDE SEQUENCE [LARGE SCALE GENOMIC DNA]</scope>
    <source>
        <strain evidence="4 5">IFM 10152</strain>
    </source>
</reference>
<protein>
    <submittedName>
        <fullName evidence="4">Putative glycosyltransferase</fullName>
    </submittedName>
</protein>
<evidence type="ECO:0000313" key="5">
    <source>
        <dbReference type="Proteomes" id="UP000006820"/>
    </source>
</evidence>
<accession>Q5YUN3</accession>
<dbReference type="KEGG" id="nfa:NFA_32610"/>
<dbReference type="GO" id="GO:0005829">
    <property type="term" value="C:cytosol"/>
    <property type="evidence" value="ECO:0007669"/>
    <property type="project" value="TreeGrafter"/>
</dbReference>
<keyword evidence="2 4" id="KW-0808">Transferase</keyword>
<dbReference type="Gene3D" id="3.40.50.2000">
    <property type="entry name" value="Glycogen Phosphorylase B"/>
    <property type="match status" value="2"/>
</dbReference>
<dbReference type="PANTHER" id="PTHR30160">
    <property type="entry name" value="TETRAACYLDISACCHARIDE 4'-KINASE-RELATED"/>
    <property type="match status" value="1"/>
</dbReference>
<dbReference type="CDD" id="cd03789">
    <property type="entry name" value="GT9_LPS_heptosyltransferase"/>
    <property type="match status" value="1"/>
</dbReference>
<dbReference type="AlphaFoldDB" id="Q5YUN3"/>
<dbReference type="PANTHER" id="PTHR30160:SF1">
    <property type="entry name" value="LIPOPOLYSACCHARIDE 1,2-N-ACETYLGLUCOSAMINETRANSFERASE-RELATED"/>
    <property type="match status" value="1"/>
</dbReference>
<dbReference type="STRING" id="247156.NFA_32610"/>
<evidence type="ECO:0000256" key="2">
    <source>
        <dbReference type="ARBA" id="ARBA00022679"/>
    </source>
</evidence>
<dbReference type="InterPro" id="IPR051199">
    <property type="entry name" value="LPS_LOS_Heptosyltrfase"/>
</dbReference>
<evidence type="ECO:0000256" key="3">
    <source>
        <dbReference type="SAM" id="MobiDB-lite"/>
    </source>
</evidence>
<evidence type="ECO:0000256" key="1">
    <source>
        <dbReference type="ARBA" id="ARBA00022676"/>
    </source>
</evidence>
<organism evidence="4 5">
    <name type="scientific">Nocardia farcinica (strain IFM 10152)</name>
    <dbReference type="NCBI Taxonomy" id="247156"/>
    <lineage>
        <taxon>Bacteria</taxon>
        <taxon>Bacillati</taxon>
        <taxon>Actinomycetota</taxon>
        <taxon>Actinomycetes</taxon>
        <taxon>Mycobacteriales</taxon>
        <taxon>Nocardiaceae</taxon>
        <taxon>Nocardia</taxon>
    </lineage>
</organism>
<sequence>MHQILSHVAGAGHRFAGRARGYPRTHEAVTGHATPTEDRMPASPDRPRAVALRALKLGDLLVAVPALHALRRALPEHRISLAATGWLAPMVPLLDAVDDFVPLTGLVPFTFDTPPDVAVNLHGAGPPSTTILDALTPRRRIGHAGDGWPGPDWHDDLPERHRWCRMVRAHGIPADPEEVWLAEPAVRSPRPGATLVHPGGRYGAKRWPPERFSAVARALADRGHEVVVTGGQGERALGADVVTRAGLPPTALLADNTDLPELAALVAEAALIVCGDTGIAHLSYAYATPSVVLFGPAPAAVWGPPREGPHRALSHDDLRRGDTFGADPDPALLAVTVDEVLAAVDQVLAASRRERSRRARA</sequence>
<dbReference type="Proteomes" id="UP000006820">
    <property type="component" value="Chromosome"/>
</dbReference>
<dbReference type="Pfam" id="PF01075">
    <property type="entry name" value="Glyco_transf_9"/>
    <property type="match status" value="1"/>
</dbReference>
<dbReference type="GO" id="GO:0009244">
    <property type="term" value="P:lipopolysaccharide core region biosynthetic process"/>
    <property type="evidence" value="ECO:0007669"/>
    <property type="project" value="TreeGrafter"/>
</dbReference>
<gene>
    <name evidence="4" type="ordered locus">NFA_32610</name>
</gene>
<dbReference type="CAZy" id="GT9">
    <property type="family name" value="Glycosyltransferase Family 9"/>
</dbReference>
<proteinExistence type="predicted"/>
<dbReference type="GO" id="GO:0008713">
    <property type="term" value="F:ADP-heptose-lipopolysaccharide heptosyltransferase activity"/>
    <property type="evidence" value="ECO:0007669"/>
    <property type="project" value="TreeGrafter"/>
</dbReference>